<dbReference type="Gene3D" id="3.30.300.30">
    <property type="match status" value="1"/>
</dbReference>
<dbReference type="GO" id="GO:0006631">
    <property type="term" value="P:fatty acid metabolic process"/>
    <property type="evidence" value="ECO:0007669"/>
    <property type="project" value="UniProtKB-KW"/>
</dbReference>
<dbReference type="InterPro" id="IPR000873">
    <property type="entry name" value="AMP-dep_synth/lig_dom"/>
</dbReference>
<evidence type="ECO:0000256" key="1">
    <source>
        <dbReference type="ARBA" id="ARBA00001946"/>
    </source>
</evidence>
<keyword evidence="5" id="KW-0479">Metal-binding</keyword>
<dbReference type="Proteomes" id="UP000698242">
    <property type="component" value="Unassembled WGS sequence"/>
</dbReference>
<evidence type="ECO:0000256" key="2">
    <source>
        <dbReference type="ARBA" id="ARBA00006432"/>
    </source>
</evidence>
<evidence type="ECO:0000256" key="11">
    <source>
        <dbReference type="ARBA" id="ARBA00067668"/>
    </source>
</evidence>
<dbReference type="RefSeq" id="WP_159963959.1">
    <property type="nucleotide sequence ID" value="NZ_APKE01000007.1"/>
</dbReference>
<reference evidence="14" key="1">
    <citation type="submission" date="2013-03" db="EMBL/GenBank/DDBJ databases">
        <title>Genome Sequence of the Profundibacterium mesophilum strain KAUST100406-0324T from Red Sea, a novel genus in the family Rhodobacteraceae.</title>
        <authorList>
            <person name="Essack M."/>
            <person name="Alam I."/>
            <person name="Lafi F."/>
            <person name="Alawi W."/>
            <person name="Kamanu F."/>
            <person name="Al-Suwailem A."/>
            <person name="Lee O.O."/>
            <person name="Xu Y."/>
            <person name="Bajic V."/>
            <person name="Qian P.-Y."/>
            <person name="Archer J."/>
        </authorList>
    </citation>
    <scope>NUCLEOTIDE SEQUENCE</scope>
    <source>
        <strain evidence="14">KAUST100406-0324</strain>
    </source>
</reference>
<keyword evidence="8" id="KW-0443">Lipid metabolism</keyword>
<dbReference type="OrthoDB" id="6187882at2"/>
<evidence type="ECO:0000256" key="9">
    <source>
        <dbReference type="ARBA" id="ARBA00051915"/>
    </source>
</evidence>
<evidence type="ECO:0000313" key="15">
    <source>
        <dbReference type="Proteomes" id="UP000698242"/>
    </source>
</evidence>
<evidence type="ECO:0000256" key="7">
    <source>
        <dbReference type="ARBA" id="ARBA00022842"/>
    </source>
</evidence>
<organism evidence="14 15">
    <name type="scientific">Profundibacterium mesophilum KAUST100406-0324</name>
    <dbReference type="NCBI Taxonomy" id="1037889"/>
    <lineage>
        <taxon>Bacteria</taxon>
        <taxon>Pseudomonadati</taxon>
        <taxon>Pseudomonadota</taxon>
        <taxon>Alphaproteobacteria</taxon>
        <taxon>Rhodobacterales</taxon>
        <taxon>Roseobacteraceae</taxon>
        <taxon>Profundibacterium</taxon>
    </lineage>
</organism>
<comment type="catalytic activity">
    <reaction evidence="9">
        <text>3-(methylsulfanyl)propanoate + ATP + CoA = 3-(methylsulfanyl)propanoyl-CoA + AMP + diphosphate</text>
        <dbReference type="Rhea" id="RHEA:43052"/>
        <dbReference type="ChEBI" id="CHEBI:30616"/>
        <dbReference type="ChEBI" id="CHEBI:33019"/>
        <dbReference type="ChEBI" id="CHEBI:49016"/>
        <dbReference type="ChEBI" id="CHEBI:57287"/>
        <dbReference type="ChEBI" id="CHEBI:82815"/>
        <dbReference type="ChEBI" id="CHEBI:456215"/>
        <dbReference type="EC" id="6.2.1.44"/>
    </reaction>
    <physiologicalReaction direction="left-to-right" evidence="9">
        <dbReference type="Rhea" id="RHEA:43053"/>
    </physiologicalReaction>
</comment>
<dbReference type="PANTHER" id="PTHR43859">
    <property type="entry name" value="ACYL-ACTIVATING ENZYME"/>
    <property type="match status" value="1"/>
</dbReference>
<dbReference type="InterPro" id="IPR042099">
    <property type="entry name" value="ANL_N_sf"/>
</dbReference>
<dbReference type="GO" id="GO:0046872">
    <property type="term" value="F:metal ion binding"/>
    <property type="evidence" value="ECO:0007669"/>
    <property type="project" value="UniProtKB-KW"/>
</dbReference>
<dbReference type="InterPro" id="IPR045851">
    <property type="entry name" value="AMP-bd_C_sf"/>
</dbReference>
<comment type="subunit">
    <text evidence="3">Homodimer.</text>
</comment>
<evidence type="ECO:0000256" key="10">
    <source>
        <dbReference type="ARBA" id="ARBA00066616"/>
    </source>
</evidence>
<keyword evidence="15" id="KW-1185">Reference proteome</keyword>
<evidence type="ECO:0000256" key="6">
    <source>
        <dbReference type="ARBA" id="ARBA00022832"/>
    </source>
</evidence>
<evidence type="ECO:0000259" key="13">
    <source>
        <dbReference type="Pfam" id="PF13193"/>
    </source>
</evidence>
<comment type="cofactor">
    <cofactor evidence="1">
        <name>Mg(2+)</name>
        <dbReference type="ChEBI" id="CHEBI:18420"/>
    </cofactor>
</comment>
<feature type="domain" description="AMP-dependent synthetase/ligase" evidence="12">
    <location>
        <begin position="24"/>
        <end position="383"/>
    </location>
</feature>
<dbReference type="Gene3D" id="3.40.50.12780">
    <property type="entry name" value="N-terminal domain of ligase-like"/>
    <property type="match status" value="1"/>
</dbReference>
<evidence type="ECO:0000313" key="14">
    <source>
        <dbReference type="EMBL" id="KAF0677195.1"/>
    </source>
</evidence>
<proteinExistence type="inferred from homology"/>
<comment type="similarity">
    <text evidence="2">Belongs to the ATP-dependent AMP-binding enzyme family.</text>
</comment>
<evidence type="ECO:0000256" key="5">
    <source>
        <dbReference type="ARBA" id="ARBA00022723"/>
    </source>
</evidence>
<dbReference type="Pfam" id="PF00501">
    <property type="entry name" value="AMP-binding"/>
    <property type="match status" value="1"/>
</dbReference>
<dbReference type="EC" id="6.2.1.44" evidence="10"/>
<dbReference type="Pfam" id="PF13193">
    <property type="entry name" value="AMP-binding_C"/>
    <property type="match status" value="1"/>
</dbReference>
<accession>A0A921NSJ2</accession>
<evidence type="ECO:0000256" key="4">
    <source>
        <dbReference type="ARBA" id="ARBA00022598"/>
    </source>
</evidence>
<name>A0A921NSJ2_9RHOB</name>
<keyword evidence="7" id="KW-0460">Magnesium</keyword>
<dbReference type="PROSITE" id="PS00455">
    <property type="entry name" value="AMP_BINDING"/>
    <property type="match status" value="1"/>
</dbReference>
<keyword evidence="6" id="KW-0276">Fatty acid metabolism</keyword>
<dbReference type="SUPFAM" id="SSF56801">
    <property type="entry name" value="Acetyl-CoA synthetase-like"/>
    <property type="match status" value="1"/>
</dbReference>
<dbReference type="PANTHER" id="PTHR43859:SF4">
    <property type="entry name" value="BUTANOATE--COA LIGASE AAE1-RELATED"/>
    <property type="match status" value="1"/>
</dbReference>
<gene>
    <name evidence="14" type="ORF">PMES_00511</name>
</gene>
<protein>
    <recommendedName>
        <fullName evidence="11">3-methylmercaptopropionyl-CoA ligase</fullName>
        <ecNumber evidence="10">6.2.1.44</ecNumber>
    </recommendedName>
</protein>
<keyword evidence="4 14" id="KW-0436">Ligase</keyword>
<dbReference type="InterPro" id="IPR025110">
    <property type="entry name" value="AMP-bd_C"/>
</dbReference>
<sequence length="523" mass="55590">MFDDPHLAPRAANFRPLTPIDFLTRSLEQHPDRPAVAWREHRWSYAEFGAIVARMAGWLRDQGIGPGDVVSVMLSNRPEMLAAHFAAPAIGAVLNTLNTRLAPDDLHYIVTHAGARIVLCEPGAAGALDGSGIAGAELCREPGAGEGLDFFSGPVPPLDIRMPASETQAIALNYTSGTTGRPKGVVLTHRGATMNALGNVLALGLTRISSYLWTLPMFHCNGWCHTWAVTAAGGMHVCLDKVEPAPILDLIARHEVSHMCCAPVVLYMILDHGGPAAAHPVLVVTGGAAPTPTLLEGMEARGFELIHAYGMTECYGPSTFNDPGPAAPGSVEERAAGLSRQGLRHLTVGGVRVVGEDGRDVPADGESIGEITMSGNTVMAGYYRDPEASEAVFSGGALHSGDLAVMHADGQIEIRDRMKDVIISGGENISSLEVETVLHRHPEVLLAAVVAAPDPKWGETPCAFVEIRSGSALDATGLEAFCKEHLTGFKRPRRFVFGVLPRTATGKIQKFALRQRARDEASS</sequence>
<dbReference type="GO" id="GO:0016874">
    <property type="term" value="F:ligase activity"/>
    <property type="evidence" value="ECO:0007669"/>
    <property type="project" value="UniProtKB-KW"/>
</dbReference>
<feature type="domain" description="AMP-binding enzyme C-terminal" evidence="13">
    <location>
        <begin position="433"/>
        <end position="507"/>
    </location>
</feature>
<evidence type="ECO:0000256" key="3">
    <source>
        <dbReference type="ARBA" id="ARBA00011738"/>
    </source>
</evidence>
<dbReference type="EMBL" id="APKE01000007">
    <property type="protein sequence ID" value="KAF0677195.1"/>
    <property type="molecule type" value="Genomic_DNA"/>
</dbReference>
<dbReference type="FunFam" id="3.30.300.30:FF:000008">
    <property type="entry name" value="2,3-dihydroxybenzoate-AMP ligase"/>
    <property type="match status" value="1"/>
</dbReference>
<comment type="caution">
    <text evidence="14">The sequence shown here is derived from an EMBL/GenBank/DDBJ whole genome shotgun (WGS) entry which is preliminary data.</text>
</comment>
<evidence type="ECO:0000259" key="12">
    <source>
        <dbReference type="Pfam" id="PF00501"/>
    </source>
</evidence>
<dbReference type="InterPro" id="IPR020845">
    <property type="entry name" value="AMP-binding_CS"/>
</dbReference>
<evidence type="ECO:0000256" key="8">
    <source>
        <dbReference type="ARBA" id="ARBA00023098"/>
    </source>
</evidence>
<dbReference type="AlphaFoldDB" id="A0A921NSJ2"/>